<comment type="caution">
    <text evidence="2">The sequence shown here is derived from an EMBL/GenBank/DDBJ whole genome shotgun (WGS) entry which is preliminary data.</text>
</comment>
<dbReference type="AlphaFoldDB" id="A0A917B495"/>
<evidence type="ECO:0000313" key="3">
    <source>
        <dbReference type="Proteomes" id="UP000598775"/>
    </source>
</evidence>
<organism evidence="2 3">
    <name type="scientific">Subtercola lobariae</name>
    <dbReference type="NCBI Taxonomy" id="1588641"/>
    <lineage>
        <taxon>Bacteria</taxon>
        <taxon>Bacillati</taxon>
        <taxon>Actinomycetota</taxon>
        <taxon>Actinomycetes</taxon>
        <taxon>Micrococcales</taxon>
        <taxon>Microbacteriaceae</taxon>
        <taxon>Subtercola</taxon>
    </lineage>
</organism>
<feature type="domain" description="DinB-like" evidence="1">
    <location>
        <begin position="89"/>
        <end position="239"/>
    </location>
</feature>
<dbReference type="Pfam" id="PF12867">
    <property type="entry name" value="DinB_2"/>
    <property type="match status" value="1"/>
</dbReference>
<proteinExistence type="predicted"/>
<evidence type="ECO:0000313" key="2">
    <source>
        <dbReference type="EMBL" id="GGF18876.1"/>
    </source>
</evidence>
<reference evidence="2 3" key="1">
    <citation type="journal article" date="2014" name="Int. J. Syst. Evol. Microbiol.">
        <title>Complete genome sequence of Corynebacterium casei LMG S-19264T (=DSM 44701T), isolated from a smear-ripened cheese.</title>
        <authorList>
            <consortium name="US DOE Joint Genome Institute (JGI-PGF)"/>
            <person name="Walter F."/>
            <person name="Albersmeier A."/>
            <person name="Kalinowski J."/>
            <person name="Ruckert C."/>
        </authorList>
    </citation>
    <scope>NUCLEOTIDE SEQUENCE [LARGE SCALE GENOMIC DNA]</scope>
    <source>
        <strain evidence="2 3">CGMCC 1.12976</strain>
    </source>
</reference>
<dbReference type="EMBL" id="BMGP01000002">
    <property type="protein sequence ID" value="GGF18876.1"/>
    <property type="molecule type" value="Genomic_DNA"/>
</dbReference>
<dbReference type="Proteomes" id="UP000598775">
    <property type="component" value="Unassembled WGS sequence"/>
</dbReference>
<protein>
    <recommendedName>
        <fullName evidence="1">DinB-like domain-containing protein</fullName>
    </recommendedName>
</protein>
<name>A0A917B495_9MICO</name>
<sequence>MLQCKIHPNGGCARTALTREICRGPVDPLAILAVAGRLRRARKLDAMMSNQRLEPLLEQYDWATERLLTRLAGPTSNSGDGRDVEVPVLTDAEYLWEPVDGCWSVRRRADGPGPGATKLIGAGEWGRDGSPESPWPPPFTTIAWRLDHLTETLLGRASHFGGDRMFDRTTYESRPDAAGAIERFREAAADWRQALLSIDEADYDRTGLSSYPYGSDSEETFSTIVWWENQEILHHGAEIALLRDLYARRTR</sequence>
<dbReference type="SUPFAM" id="SSF109854">
    <property type="entry name" value="DinB/YfiT-like putative metalloenzymes"/>
    <property type="match status" value="1"/>
</dbReference>
<keyword evidence="3" id="KW-1185">Reference proteome</keyword>
<accession>A0A917B495</accession>
<gene>
    <name evidence="2" type="ORF">GCM10011399_10610</name>
</gene>
<dbReference type="InterPro" id="IPR034660">
    <property type="entry name" value="DinB/YfiT-like"/>
</dbReference>
<evidence type="ECO:0000259" key="1">
    <source>
        <dbReference type="Pfam" id="PF12867"/>
    </source>
</evidence>
<dbReference type="InterPro" id="IPR024775">
    <property type="entry name" value="DinB-like"/>
</dbReference>